<name>A0A6G1K0W4_9PLEO</name>
<dbReference type="GO" id="GO:0004497">
    <property type="term" value="F:monooxygenase activity"/>
    <property type="evidence" value="ECO:0007669"/>
    <property type="project" value="InterPro"/>
</dbReference>
<dbReference type="GO" id="GO:0020037">
    <property type="term" value="F:heme binding"/>
    <property type="evidence" value="ECO:0007669"/>
    <property type="project" value="InterPro"/>
</dbReference>
<feature type="region of interest" description="Disordered" evidence="1">
    <location>
        <begin position="1"/>
        <end position="23"/>
    </location>
</feature>
<dbReference type="SUPFAM" id="SSF48264">
    <property type="entry name" value="Cytochrome P450"/>
    <property type="match status" value="1"/>
</dbReference>
<dbReference type="InterPro" id="IPR036396">
    <property type="entry name" value="Cyt_P450_sf"/>
</dbReference>
<reference evidence="2" key="1">
    <citation type="journal article" date="2020" name="Stud. Mycol.">
        <title>101 Dothideomycetes genomes: a test case for predicting lifestyles and emergence of pathogens.</title>
        <authorList>
            <person name="Haridas S."/>
            <person name="Albert R."/>
            <person name="Binder M."/>
            <person name="Bloem J."/>
            <person name="Labutti K."/>
            <person name="Salamov A."/>
            <person name="Andreopoulos B."/>
            <person name="Baker S."/>
            <person name="Barry K."/>
            <person name="Bills G."/>
            <person name="Bluhm B."/>
            <person name="Cannon C."/>
            <person name="Castanera R."/>
            <person name="Culley D."/>
            <person name="Daum C."/>
            <person name="Ezra D."/>
            <person name="Gonzalez J."/>
            <person name="Henrissat B."/>
            <person name="Kuo A."/>
            <person name="Liang C."/>
            <person name="Lipzen A."/>
            <person name="Lutzoni F."/>
            <person name="Magnuson J."/>
            <person name="Mondo S."/>
            <person name="Nolan M."/>
            <person name="Ohm R."/>
            <person name="Pangilinan J."/>
            <person name="Park H.-J."/>
            <person name="Ramirez L."/>
            <person name="Alfaro M."/>
            <person name="Sun H."/>
            <person name="Tritt A."/>
            <person name="Yoshinaga Y."/>
            <person name="Zwiers L.-H."/>
            <person name="Turgeon B."/>
            <person name="Goodwin S."/>
            <person name="Spatafora J."/>
            <person name="Crous P."/>
            <person name="Grigoriev I."/>
        </authorList>
    </citation>
    <scope>NUCLEOTIDE SEQUENCE</scope>
    <source>
        <strain evidence="2">CBS 279.74</strain>
    </source>
</reference>
<dbReference type="AlphaFoldDB" id="A0A6G1K0W4"/>
<dbReference type="Proteomes" id="UP000799428">
    <property type="component" value="Unassembled WGS sequence"/>
</dbReference>
<gene>
    <name evidence="2" type="ORF">K504DRAFT_536421</name>
</gene>
<evidence type="ECO:0000313" key="3">
    <source>
        <dbReference type="Proteomes" id="UP000799428"/>
    </source>
</evidence>
<organism evidence="2 3">
    <name type="scientific">Pleomassaria siparia CBS 279.74</name>
    <dbReference type="NCBI Taxonomy" id="1314801"/>
    <lineage>
        <taxon>Eukaryota</taxon>
        <taxon>Fungi</taxon>
        <taxon>Dikarya</taxon>
        <taxon>Ascomycota</taxon>
        <taxon>Pezizomycotina</taxon>
        <taxon>Dothideomycetes</taxon>
        <taxon>Pleosporomycetidae</taxon>
        <taxon>Pleosporales</taxon>
        <taxon>Pleomassariaceae</taxon>
        <taxon>Pleomassaria</taxon>
    </lineage>
</organism>
<dbReference type="InterPro" id="IPR001128">
    <property type="entry name" value="Cyt_P450"/>
</dbReference>
<dbReference type="EMBL" id="MU005776">
    <property type="protein sequence ID" value="KAF2706165.1"/>
    <property type="molecule type" value="Genomic_DNA"/>
</dbReference>
<dbReference type="Gene3D" id="1.10.630.10">
    <property type="entry name" value="Cytochrome P450"/>
    <property type="match status" value="1"/>
</dbReference>
<dbReference type="OrthoDB" id="1470350at2759"/>
<accession>A0A6G1K0W4</accession>
<evidence type="ECO:0000256" key="1">
    <source>
        <dbReference type="SAM" id="MobiDB-lite"/>
    </source>
</evidence>
<evidence type="ECO:0000313" key="2">
    <source>
        <dbReference type="EMBL" id="KAF2706165.1"/>
    </source>
</evidence>
<evidence type="ECO:0008006" key="4">
    <source>
        <dbReference type="Google" id="ProtNLM"/>
    </source>
</evidence>
<keyword evidence="3" id="KW-1185">Reference proteome</keyword>
<dbReference type="Pfam" id="PF00067">
    <property type="entry name" value="p450"/>
    <property type="match status" value="1"/>
</dbReference>
<dbReference type="GO" id="GO:0005506">
    <property type="term" value="F:iron ion binding"/>
    <property type="evidence" value="ECO:0007669"/>
    <property type="project" value="InterPro"/>
</dbReference>
<proteinExistence type="predicted"/>
<sequence>MRADATVPGAGDTEDGELDERPPYDASVGVLGLVAEFGFVLPWIYPRDQIEASQPFPLGTRSCLGRGLAWLELRLTLAKMIFRYDMELADDDLD</sequence>
<dbReference type="GO" id="GO:0016705">
    <property type="term" value="F:oxidoreductase activity, acting on paired donors, with incorporation or reduction of molecular oxygen"/>
    <property type="evidence" value="ECO:0007669"/>
    <property type="project" value="InterPro"/>
</dbReference>
<protein>
    <recommendedName>
        <fullName evidence="4">Cytochrome P450</fullName>
    </recommendedName>
</protein>